<keyword evidence="7" id="KW-1185">Reference proteome</keyword>
<dbReference type="AlphaFoldDB" id="A0A8J2ZNG0"/>
<evidence type="ECO:0000313" key="7">
    <source>
        <dbReference type="Proteomes" id="UP000617145"/>
    </source>
</evidence>
<dbReference type="GO" id="GO:0005829">
    <property type="term" value="C:cytosol"/>
    <property type="evidence" value="ECO:0007669"/>
    <property type="project" value="TreeGrafter"/>
</dbReference>
<evidence type="ECO:0000256" key="1">
    <source>
        <dbReference type="ARBA" id="ARBA00007592"/>
    </source>
</evidence>
<evidence type="ECO:0000256" key="2">
    <source>
        <dbReference type="ARBA" id="ARBA00023239"/>
    </source>
</evidence>
<reference evidence="6" key="2">
    <citation type="submission" date="2020-09" db="EMBL/GenBank/DDBJ databases">
        <authorList>
            <person name="Sun Q."/>
            <person name="Zhou Y."/>
        </authorList>
    </citation>
    <scope>NUCLEOTIDE SEQUENCE</scope>
    <source>
        <strain evidence="6">CGMCC 1.15762</strain>
    </source>
</reference>
<dbReference type="CDD" id="cd00408">
    <property type="entry name" value="DHDPS-like"/>
    <property type="match status" value="1"/>
</dbReference>
<feature type="binding site" evidence="5">
    <location>
        <position position="208"/>
    </location>
    <ligand>
        <name>pyruvate</name>
        <dbReference type="ChEBI" id="CHEBI:15361"/>
    </ligand>
</feature>
<dbReference type="InterPro" id="IPR002220">
    <property type="entry name" value="DapA-like"/>
</dbReference>
<dbReference type="SUPFAM" id="SSF51569">
    <property type="entry name" value="Aldolase"/>
    <property type="match status" value="1"/>
</dbReference>
<organism evidence="6 7">
    <name type="scientific">Salipiger pallidus</name>
    <dbReference type="NCBI Taxonomy" id="1775170"/>
    <lineage>
        <taxon>Bacteria</taxon>
        <taxon>Pseudomonadati</taxon>
        <taxon>Pseudomonadota</taxon>
        <taxon>Alphaproteobacteria</taxon>
        <taxon>Rhodobacterales</taxon>
        <taxon>Roseobacteraceae</taxon>
        <taxon>Salipiger</taxon>
    </lineage>
</organism>
<dbReference type="Pfam" id="PF00701">
    <property type="entry name" value="DHDPS"/>
    <property type="match status" value="1"/>
</dbReference>
<evidence type="ECO:0000313" key="6">
    <source>
        <dbReference type="EMBL" id="GGG83866.1"/>
    </source>
</evidence>
<dbReference type="Gene3D" id="3.20.20.70">
    <property type="entry name" value="Aldolase class I"/>
    <property type="match status" value="1"/>
</dbReference>
<reference evidence="6" key="1">
    <citation type="journal article" date="2014" name="Int. J. Syst. Evol. Microbiol.">
        <title>Complete genome sequence of Corynebacterium casei LMG S-19264T (=DSM 44701T), isolated from a smear-ripened cheese.</title>
        <authorList>
            <consortium name="US DOE Joint Genome Institute (JGI-PGF)"/>
            <person name="Walter F."/>
            <person name="Albersmeier A."/>
            <person name="Kalinowski J."/>
            <person name="Ruckert C."/>
        </authorList>
    </citation>
    <scope>NUCLEOTIDE SEQUENCE</scope>
    <source>
        <strain evidence="6">CGMCC 1.15762</strain>
    </source>
</reference>
<name>A0A8J2ZNG0_9RHOB</name>
<dbReference type="PIRSF" id="PIRSF001365">
    <property type="entry name" value="DHDPS"/>
    <property type="match status" value="1"/>
</dbReference>
<keyword evidence="2 3" id="KW-0456">Lyase</keyword>
<dbReference type="EMBL" id="BMJV01000009">
    <property type="protein sequence ID" value="GGG83866.1"/>
    <property type="molecule type" value="Genomic_DNA"/>
</dbReference>
<dbReference type="SMART" id="SM01130">
    <property type="entry name" value="DHDPS"/>
    <property type="match status" value="1"/>
</dbReference>
<dbReference type="PANTHER" id="PTHR12128">
    <property type="entry name" value="DIHYDRODIPICOLINATE SYNTHASE"/>
    <property type="match status" value="1"/>
</dbReference>
<dbReference type="PANTHER" id="PTHR12128:SF66">
    <property type="entry name" value="4-HYDROXY-2-OXOGLUTARATE ALDOLASE, MITOCHONDRIAL"/>
    <property type="match status" value="1"/>
</dbReference>
<comment type="caution">
    <text evidence="6">The sequence shown here is derived from an EMBL/GenBank/DDBJ whole genome shotgun (WGS) entry which is preliminary data.</text>
</comment>
<dbReference type="Proteomes" id="UP000617145">
    <property type="component" value="Unassembled WGS sequence"/>
</dbReference>
<accession>A0A8J2ZNG0</accession>
<dbReference type="InterPro" id="IPR013785">
    <property type="entry name" value="Aldolase_TIM"/>
</dbReference>
<evidence type="ECO:0000256" key="5">
    <source>
        <dbReference type="PIRSR" id="PIRSR001365-2"/>
    </source>
</evidence>
<dbReference type="RefSeq" id="WP_188791801.1">
    <property type="nucleotide sequence ID" value="NZ_BMJV01000009.1"/>
</dbReference>
<proteinExistence type="inferred from homology"/>
<evidence type="ECO:0000256" key="4">
    <source>
        <dbReference type="PIRSR" id="PIRSR001365-1"/>
    </source>
</evidence>
<dbReference type="PRINTS" id="PR00146">
    <property type="entry name" value="DHPICSNTHASE"/>
</dbReference>
<feature type="active site" description="Proton donor/acceptor" evidence="4">
    <location>
        <position position="138"/>
    </location>
</feature>
<dbReference type="GO" id="GO:0008840">
    <property type="term" value="F:4-hydroxy-tetrahydrodipicolinate synthase activity"/>
    <property type="evidence" value="ECO:0007669"/>
    <property type="project" value="TreeGrafter"/>
</dbReference>
<feature type="active site" description="Schiff-base intermediate with substrate" evidence="4">
    <location>
        <position position="166"/>
    </location>
</feature>
<evidence type="ECO:0000256" key="3">
    <source>
        <dbReference type="PIRNR" id="PIRNR001365"/>
    </source>
</evidence>
<comment type="similarity">
    <text evidence="1 3">Belongs to the DapA family.</text>
</comment>
<sequence length="296" mass="32161">MTYNLKLSGVMPALVTPFDADGKIDFAAFEKHLTELRAVGVTGWVPCGSSGEYNFMSDDERAQVLKFVADFANEDEILIAGTNAPHTAGVIANTLKAKELGYHAVLLATPFYTKPTDAELETHFRAVLDATDMNIVLYSYPDKDGIEISTDLMDALADDPRIIGIKESSGSLQRAVTIATRYEGRIQLVSGSDDIALDFMFWGADSWICGPANCMGKAVCDLDRSYRAGDLAKAKAQMATLYKAMNILESGKFVQKLKYGCELQGTPVGECRMPLGPLTADEKAAFKAAMDPILSW</sequence>
<protein>
    <submittedName>
        <fullName evidence="6">Dihydrodipicolinate synthase family protein</fullName>
    </submittedName>
</protein>
<gene>
    <name evidence="6" type="ORF">GCM10011415_37340</name>
</gene>